<name>A0A316ZFG9_9BASI</name>
<evidence type="ECO:0000256" key="3">
    <source>
        <dbReference type="ARBA" id="ARBA00022946"/>
    </source>
</evidence>
<keyword evidence="2" id="KW-0999">Mitochondrion inner membrane</keyword>
<reference evidence="6 7" key="1">
    <citation type="journal article" date="2018" name="Mol. Biol. Evol.">
        <title>Broad Genomic Sampling Reveals a Smut Pathogenic Ancestry of the Fungal Clade Ustilaginomycotina.</title>
        <authorList>
            <person name="Kijpornyongpan T."/>
            <person name="Mondo S.J."/>
            <person name="Barry K."/>
            <person name="Sandor L."/>
            <person name="Lee J."/>
            <person name="Lipzen A."/>
            <person name="Pangilinan J."/>
            <person name="LaButti K."/>
            <person name="Hainaut M."/>
            <person name="Henrissat B."/>
            <person name="Grigoriev I.V."/>
            <person name="Spatafora J.W."/>
            <person name="Aime M.C."/>
        </authorList>
    </citation>
    <scope>NUCLEOTIDE SEQUENCE [LARGE SCALE GENOMIC DNA]</scope>
    <source>
        <strain evidence="6 7">MCA 4186</strain>
    </source>
</reference>
<protein>
    <submittedName>
        <fullName evidence="6">Mitochondrial cytochrome c oxidase subunit VIa</fullName>
    </submittedName>
</protein>
<keyword evidence="4" id="KW-0496">Mitochondrion</keyword>
<dbReference type="Proteomes" id="UP000245946">
    <property type="component" value="Unassembled WGS sequence"/>
</dbReference>
<dbReference type="AlphaFoldDB" id="A0A316ZFG9"/>
<keyword evidence="7" id="KW-1185">Reference proteome</keyword>
<keyword evidence="3" id="KW-0809">Transit peptide</keyword>
<accession>A0A316ZFG9</accession>
<dbReference type="InterPro" id="IPR001349">
    <property type="entry name" value="Cyt_c_oxidase_su6a"/>
</dbReference>
<dbReference type="OrthoDB" id="5947505at2759"/>
<dbReference type="GeneID" id="37269127"/>
<dbReference type="SUPFAM" id="SSF81411">
    <property type="entry name" value="Mitochondrial cytochrome c oxidase subunit VIa"/>
    <property type="match status" value="1"/>
</dbReference>
<dbReference type="STRING" id="58919.A0A316ZFG9"/>
<evidence type="ECO:0000256" key="5">
    <source>
        <dbReference type="ARBA" id="ARBA00023136"/>
    </source>
</evidence>
<gene>
    <name evidence="6" type="ORF">FA09DRAFT_327921</name>
</gene>
<organism evidence="6 7">
    <name type="scientific">Tilletiopsis washingtonensis</name>
    <dbReference type="NCBI Taxonomy" id="58919"/>
    <lineage>
        <taxon>Eukaryota</taxon>
        <taxon>Fungi</taxon>
        <taxon>Dikarya</taxon>
        <taxon>Basidiomycota</taxon>
        <taxon>Ustilaginomycotina</taxon>
        <taxon>Exobasidiomycetes</taxon>
        <taxon>Entylomatales</taxon>
        <taxon>Entylomatales incertae sedis</taxon>
        <taxon>Tilletiopsis</taxon>
    </lineage>
</organism>
<evidence type="ECO:0000256" key="4">
    <source>
        <dbReference type="ARBA" id="ARBA00023128"/>
    </source>
</evidence>
<evidence type="ECO:0000313" key="7">
    <source>
        <dbReference type="Proteomes" id="UP000245946"/>
    </source>
</evidence>
<comment type="subcellular location">
    <subcellularLocation>
        <location evidence="1">Mitochondrion inner membrane</location>
    </subcellularLocation>
</comment>
<dbReference type="RefSeq" id="XP_025600769.1">
    <property type="nucleotide sequence ID" value="XM_025741583.1"/>
</dbReference>
<keyword evidence="5" id="KW-0472">Membrane</keyword>
<evidence type="ECO:0000256" key="1">
    <source>
        <dbReference type="ARBA" id="ARBA00004273"/>
    </source>
</evidence>
<dbReference type="EMBL" id="KZ819285">
    <property type="protein sequence ID" value="PWO00491.1"/>
    <property type="molecule type" value="Genomic_DNA"/>
</dbReference>
<evidence type="ECO:0000256" key="2">
    <source>
        <dbReference type="ARBA" id="ARBA00022792"/>
    </source>
</evidence>
<dbReference type="Pfam" id="PF02046">
    <property type="entry name" value="COX6A"/>
    <property type="match status" value="1"/>
</dbReference>
<proteinExistence type="predicted"/>
<evidence type="ECO:0000313" key="6">
    <source>
        <dbReference type="EMBL" id="PWO00491.1"/>
    </source>
</evidence>
<dbReference type="GO" id="GO:0005743">
    <property type="term" value="C:mitochondrial inner membrane"/>
    <property type="evidence" value="ECO:0007669"/>
    <property type="project" value="UniProtKB-SubCell"/>
</dbReference>
<dbReference type="Gene3D" id="4.10.95.10">
    <property type="entry name" value="Cytochrome c oxidase, subunit VIa"/>
    <property type="match status" value="1"/>
</dbReference>
<dbReference type="InterPro" id="IPR036418">
    <property type="entry name" value="Cyt_c_oxidase_su6a_sf"/>
</dbReference>
<sequence length="132" mass="14865">MSLRAALRPATRALRVPAAAPQHARFASSDALGQELLAERKHAVEHAAGSADLWRKISMYVCLPGSIVLGVYIYQIEAAHIAHRDHELHENDGKVDPGPRYEYRDRRVKPFAWGNNSFFFNPKANTNMDELE</sequence>